<dbReference type="Proteomes" id="UP000005237">
    <property type="component" value="Unassembled WGS sequence"/>
</dbReference>
<organism evidence="1 2">
    <name type="scientific">Caenorhabditis japonica</name>
    <dbReference type="NCBI Taxonomy" id="281687"/>
    <lineage>
        <taxon>Eukaryota</taxon>
        <taxon>Metazoa</taxon>
        <taxon>Ecdysozoa</taxon>
        <taxon>Nematoda</taxon>
        <taxon>Chromadorea</taxon>
        <taxon>Rhabditida</taxon>
        <taxon>Rhabditina</taxon>
        <taxon>Rhabditomorpha</taxon>
        <taxon>Rhabditoidea</taxon>
        <taxon>Rhabditidae</taxon>
        <taxon>Peloderinae</taxon>
        <taxon>Caenorhabditis</taxon>
    </lineage>
</organism>
<accession>A0A8R1E947</accession>
<keyword evidence="2" id="KW-1185">Reference proteome</keyword>
<name>A0A8R1E947_CAEJA</name>
<dbReference type="AlphaFoldDB" id="A0A8R1E947"/>
<dbReference type="EnsemblMetazoa" id="CJA27396b.1">
    <property type="protein sequence ID" value="CJA27396b.1"/>
    <property type="gene ID" value="WBGene00182968"/>
</dbReference>
<reference evidence="2" key="1">
    <citation type="submission" date="2010-08" db="EMBL/GenBank/DDBJ databases">
        <authorList>
            <consortium name="Caenorhabditis japonica Sequencing Consortium"/>
            <person name="Wilson R.K."/>
        </authorList>
    </citation>
    <scope>NUCLEOTIDE SEQUENCE [LARGE SCALE GENOMIC DNA]</scope>
    <source>
        <strain evidence="2">DF5081</strain>
    </source>
</reference>
<evidence type="ECO:0000313" key="2">
    <source>
        <dbReference type="Proteomes" id="UP000005237"/>
    </source>
</evidence>
<evidence type="ECO:0000313" key="1">
    <source>
        <dbReference type="EnsemblMetazoa" id="CJA27396b.1"/>
    </source>
</evidence>
<protein>
    <submittedName>
        <fullName evidence="1">Uncharacterized protein</fullName>
    </submittedName>
</protein>
<sequence length="121" mass="13457">MSMVSKPISLINYADPAKPSQQFIQEVSLSYSSPYAPETQPRKHYINGVSPQWNQVQNVRDPPSQTVPYFSAQSALQAGRVSSCNSPIPAFEQHRQYGRSQDIALLESSIIKDLTTITTNT</sequence>
<proteinExistence type="predicted"/>
<reference evidence="1" key="2">
    <citation type="submission" date="2022-06" db="UniProtKB">
        <authorList>
            <consortium name="EnsemblMetazoa"/>
        </authorList>
    </citation>
    <scope>IDENTIFICATION</scope>
    <source>
        <strain evidence="1">DF5081</strain>
    </source>
</reference>